<dbReference type="PANTHER" id="PTHR10083">
    <property type="entry name" value="KUNITZ-TYPE PROTEASE INHIBITOR-RELATED"/>
    <property type="match status" value="1"/>
</dbReference>
<reference evidence="6" key="1">
    <citation type="submission" date="2022-11" db="UniProtKB">
        <authorList>
            <consortium name="WormBaseParasite"/>
        </authorList>
    </citation>
    <scope>IDENTIFICATION</scope>
</reference>
<dbReference type="SMART" id="SM00131">
    <property type="entry name" value="KU"/>
    <property type="match status" value="4"/>
</dbReference>
<dbReference type="GO" id="GO:0004867">
    <property type="term" value="F:serine-type endopeptidase inhibitor activity"/>
    <property type="evidence" value="ECO:0007669"/>
    <property type="project" value="UniProtKB-KW"/>
</dbReference>
<dbReference type="WBParaSite" id="ACRNAN_scaffold1071.g25723.t1">
    <property type="protein sequence ID" value="ACRNAN_scaffold1071.g25723.t1"/>
    <property type="gene ID" value="ACRNAN_scaffold1071.g25723"/>
</dbReference>
<feature type="domain" description="BPTI/Kunitz inhibitor" evidence="4">
    <location>
        <begin position="99"/>
        <end position="149"/>
    </location>
</feature>
<keyword evidence="5" id="KW-1185">Reference proteome</keyword>
<evidence type="ECO:0000313" key="6">
    <source>
        <dbReference type="WBParaSite" id="ACRNAN_scaffold1071.g25723.t1"/>
    </source>
</evidence>
<keyword evidence="2" id="KW-0722">Serine protease inhibitor</keyword>
<name>A0A914CIE5_9BILA</name>
<feature type="domain" description="BPTI/Kunitz inhibitor" evidence="4">
    <location>
        <begin position="162"/>
        <end position="219"/>
    </location>
</feature>
<evidence type="ECO:0000313" key="5">
    <source>
        <dbReference type="Proteomes" id="UP000887540"/>
    </source>
</evidence>
<dbReference type="InterPro" id="IPR036880">
    <property type="entry name" value="Kunitz_BPTI_sf"/>
</dbReference>
<keyword evidence="3" id="KW-1015">Disulfide bond</keyword>
<dbReference type="InterPro" id="IPR020901">
    <property type="entry name" value="Prtase_inh_Kunz-CS"/>
</dbReference>
<organism evidence="5 6">
    <name type="scientific">Acrobeloides nanus</name>
    <dbReference type="NCBI Taxonomy" id="290746"/>
    <lineage>
        <taxon>Eukaryota</taxon>
        <taxon>Metazoa</taxon>
        <taxon>Ecdysozoa</taxon>
        <taxon>Nematoda</taxon>
        <taxon>Chromadorea</taxon>
        <taxon>Rhabditida</taxon>
        <taxon>Tylenchina</taxon>
        <taxon>Cephalobomorpha</taxon>
        <taxon>Cephaloboidea</taxon>
        <taxon>Cephalobidae</taxon>
        <taxon>Acrobeloides</taxon>
    </lineage>
</organism>
<dbReference type="Proteomes" id="UP000887540">
    <property type="component" value="Unplaced"/>
</dbReference>
<accession>A0A914CIE5</accession>
<keyword evidence="1" id="KW-0646">Protease inhibitor</keyword>
<dbReference type="InterPro" id="IPR002223">
    <property type="entry name" value="Kunitz_BPTI"/>
</dbReference>
<dbReference type="PANTHER" id="PTHR10083:SF374">
    <property type="entry name" value="BPTI_KUNITZ INHIBITOR DOMAIN-CONTAINING PROTEIN"/>
    <property type="match status" value="1"/>
</dbReference>
<dbReference type="PROSITE" id="PS00280">
    <property type="entry name" value="BPTI_KUNITZ_1"/>
    <property type="match status" value="2"/>
</dbReference>
<dbReference type="PRINTS" id="PR00759">
    <property type="entry name" value="BASICPTASE"/>
</dbReference>
<proteinExistence type="predicted"/>
<sequence>METCQWVCERKRERKIPSGCLDKFDETYRKSCRDGKWVAKWYFDHVSGACQQFWYDGCVSSSQNIYPDEESCKNLCELPALPIEGLVTPTTLEQETYRCLETFSPGNCSEHYSAYFYNTASRRCEPFQFTGCDGNGNRFVSARHCEQTCYRFRGLNEEESNCFQPLDVGYGRSNSKCFRNGGFKFYYNSYYGRCGHFWYFGCGGNKNRFDSYMQCEKSCQRGTSLIAKLEKPKPISVCFLNADGGKCSASIASVKKWTYMRQFGKCIPFEFAGCGGNENRFDTQHECEWHCRGLIAPQSSKLEKNSQSSPYVTVAVGTTTKSKLAISHLVAVMA</sequence>
<dbReference type="InterPro" id="IPR050098">
    <property type="entry name" value="TFPI/VKTCI-like"/>
</dbReference>
<dbReference type="CDD" id="cd00109">
    <property type="entry name" value="Kunitz-type"/>
    <property type="match status" value="3"/>
</dbReference>
<evidence type="ECO:0000256" key="1">
    <source>
        <dbReference type="ARBA" id="ARBA00022690"/>
    </source>
</evidence>
<feature type="domain" description="BPTI/Kunitz inhibitor" evidence="4">
    <location>
        <begin position="20"/>
        <end position="76"/>
    </location>
</feature>
<evidence type="ECO:0000256" key="3">
    <source>
        <dbReference type="ARBA" id="ARBA00023157"/>
    </source>
</evidence>
<protein>
    <submittedName>
        <fullName evidence="6">BPTI/Kunitz inhibitor domain-containing protein</fullName>
    </submittedName>
</protein>
<evidence type="ECO:0000256" key="2">
    <source>
        <dbReference type="ARBA" id="ARBA00022900"/>
    </source>
</evidence>
<dbReference type="GO" id="GO:0005615">
    <property type="term" value="C:extracellular space"/>
    <property type="evidence" value="ECO:0007669"/>
    <property type="project" value="TreeGrafter"/>
</dbReference>
<dbReference type="SUPFAM" id="SSF57362">
    <property type="entry name" value="BPTI-like"/>
    <property type="match status" value="4"/>
</dbReference>
<dbReference type="PROSITE" id="PS50279">
    <property type="entry name" value="BPTI_KUNITZ_2"/>
    <property type="match status" value="4"/>
</dbReference>
<dbReference type="AlphaFoldDB" id="A0A914CIE5"/>
<dbReference type="Pfam" id="PF00014">
    <property type="entry name" value="Kunitz_BPTI"/>
    <property type="match status" value="4"/>
</dbReference>
<evidence type="ECO:0000259" key="4">
    <source>
        <dbReference type="PROSITE" id="PS50279"/>
    </source>
</evidence>
<dbReference type="Gene3D" id="4.10.410.10">
    <property type="entry name" value="Pancreatic trypsin inhibitor Kunitz domain"/>
    <property type="match status" value="4"/>
</dbReference>
<feature type="domain" description="BPTI/Kunitz inhibitor" evidence="4">
    <location>
        <begin position="238"/>
        <end position="291"/>
    </location>
</feature>